<dbReference type="InterPro" id="IPR050445">
    <property type="entry name" value="Bact_polysacc_biosynth/exp"/>
</dbReference>
<feature type="transmembrane region" description="Helical" evidence="2">
    <location>
        <begin position="20"/>
        <end position="42"/>
    </location>
</feature>
<dbReference type="Proteomes" id="UP000229757">
    <property type="component" value="Chromosome"/>
</dbReference>
<dbReference type="KEGG" id="rfo:REIFOR_00245"/>
<feature type="coiled-coil region" evidence="1">
    <location>
        <begin position="160"/>
        <end position="194"/>
    </location>
</feature>
<name>A0A2K8KKS4_9GAMM</name>
<reference evidence="3 4" key="1">
    <citation type="journal article" date="2017" name="Environ. Microbiol.">
        <title>Genomic and physiological analyses of 'Reinekea forsetii' reveal a versatile opportunistic lifestyle during spring algae blooms.</title>
        <authorList>
            <person name="Avci B."/>
            <person name="Hahnke R.L."/>
            <person name="Chafee M."/>
            <person name="Fischer T."/>
            <person name="Gruber-Vodicka H."/>
            <person name="Tegetmeyer H.E."/>
            <person name="Harder J."/>
            <person name="Fuchs B.M."/>
            <person name="Amann R.I."/>
            <person name="Teeling H."/>
        </authorList>
    </citation>
    <scope>NUCLEOTIDE SEQUENCE [LARGE SCALE GENOMIC DNA]</scope>
    <source>
        <strain evidence="3 4">Hel1_31_D35</strain>
    </source>
</reference>
<dbReference type="PANTHER" id="PTHR32309">
    <property type="entry name" value="TYROSINE-PROTEIN KINASE"/>
    <property type="match status" value="1"/>
</dbReference>
<sequence>MDPSHLSELLHALKMELLRYRNALVGVFMLLSAAVLVAGHLLPKTYSSRVTLYADVTNIIGSLLQGKAEITKIDRAKEARETIFTDRILRSVARKAGFDSPDAAIAQLRARMDISASGDYVMIQYGSSSRDESFNVIDATTQTFLAEAARKKREESQSAFEFIDAQVNSYKRQLEQAEDRLKDFSALNIDITEQSVSNRVTQFKNDIQVLKLSIEDSVSRLASFETELQNEAEFLRIEIDRNQSFEERQLEAFEQQLADLRLTYLDSHPDIISLKDQVDALRGRVAIIVTEAADNKSFSQIENPSYTSLKDVINKERADLTANRNRLSSTERLLQGELSNAETVAEKQATRQELNRDYAVTKDVYEDMLKRRESARLSMTLDIEGQGVSYKIHEPASYPVRSDGLQLVHFALLGPLLGLMVPLGFILAWLLIDPRIRSASLLSAKLPAHLPLMTSIPIYNGTLAKFTSQRALVLLGSLCLAYLLLYALLSSGSFELSALGLF</sequence>
<organism evidence="3 4">
    <name type="scientific">Reinekea forsetii</name>
    <dbReference type="NCBI Taxonomy" id="1336806"/>
    <lineage>
        <taxon>Bacteria</taxon>
        <taxon>Pseudomonadati</taxon>
        <taxon>Pseudomonadota</taxon>
        <taxon>Gammaproteobacteria</taxon>
        <taxon>Oceanospirillales</taxon>
        <taxon>Saccharospirillaceae</taxon>
        <taxon>Reinekea</taxon>
    </lineage>
</organism>
<evidence type="ECO:0000313" key="4">
    <source>
        <dbReference type="Proteomes" id="UP000229757"/>
    </source>
</evidence>
<keyword evidence="2" id="KW-1133">Transmembrane helix</keyword>
<evidence type="ECO:0000313" key="3">
    <source>
        <dbReference type="EMBL" id="ATX75422.1"/>
    </source>
</evidence>
<dbReference type="PANTHER" id="PTHR32309:SF13">
    <property type="entry name" value="FERRIC ENTEROBACTIN TRANSPORT PROTEIN FEPE"/>
    <property type="match status" value="1"/>
</dbReference>
<dbReference type="RefSeq" id="WP_100255827.1">
    <property type="nucleotide sequence ID" value="NZ_CP011797.1"/>
</dbReference>
<dbReference type="EMBL" id="CP011797">
    <property type="protein sequence ID" value="ATX75422.1"/>
    <property type="molecule type" value="Genomic_DNA"/>
</dbReference>
<proteinExistence type="predicted"/>
<evidence type="ECO:0000256" key="1">
    <source>
        <dbReference type="SAM" id="Coils"/>
    </source>
</evidence>
<dbReference type="OrthoDB" id="9795292at2"/>
<dbReference type="AlphaFoldDB" id="A0A2K8KKS4"/>
<keyword evidence="4" id="KW-1185">Reference proteome</keyword>
<evidence type="ECO:0000256" key="2">
    <source>
        <dbReference type="SAM" id="Phobius"/>
    </source>
</evidence>
<keyword evidence="2" id="KW-0812">Transmembrane</keyword>
<protein>
    <submittedName>
        <fullName evidence="3">Lipopolysaccharide biosynthesis chain length determinant protein</fullName>
    </submittedName>
</protein>
<dbReference type="GO" id="GO:0004713">
    <property type="term" value="F:protein tyrosine kinase activity"/>
    <property type="evidence" value="ECO:0007669"/>
    <property type="project" value="TreeGrafter"/>
</dbReference>
<keyword evidence="1" id="KW-0175">Coiled coil</keyword>
<keyword evidence="2" id="KW-0472">Membrane</keyword>
<gene>
    <name evidence="3" type="ORF">REIFOR_00245</name>
</gene>
<feature type="transmembrane region" description="Helical" evidence="2">
    <location>
        <begin position="407"/>
        <end position="432"/>
    </location>
</feature>
<feature type="transmembrane region" description="Helical" evidence="2">
    <location>
        <begin position="471"/>
        <end position="489"/>
    </location>
</feature>
<accession>A0A2K8KKS4</accession>
<dbReference type="GO" id="GO:0005886">
    <property type="term" value="C:plasma membrane"/>
    <property type="evidence" value="ECO:0007669"/>
    <property type="project" value="TreeGrafter"/>
</dbReference>